<keyword evidence="2" id="KW-1185">Reference proteome</keyword>
<protein>
    <submittedName>
        <fullName evidence="1">Uncharacterized protein</fullName>
    </submittedName>
</protein>
<dbReference type="EMBL" id="AP018248">
    <property type="protein sequence ID" value="BAY99907.1"/>
    <property type="molecule type" value="Genomic_DNA"/>
</dbReference>
<dbReference type="AlphaFoldDB" id="A0A1Z4N2F7"/>
<sequence>MTRKPYNQFSKQFLEELLSPLGKVEVNKEITDEIRQLQFAIRNSQFAI</sequence>
<evidence type="ECO:0000313" key="2">
    <source>
        <dbReference type="Proteomes" id="UP000218785"/>
    </source>
</evidence>
<organism evidence="1 2">
    <name type="scientific">Tolypothrix tenuis PCC 7101</name>
    <dbReference type="NCBI Taxonomy" id="231146"/>
    <lineage>
        <taxon>Bacteria</taxon>
        <taxon>Bacillati</taxon>
        <taxon>Cyanobacteriota</taxon>
        <taxon>Cyanophyceae</taxon>
        <taxon>Nostocales</taxon>
        <taxon>Tolypothrichaceae</taxon>
        <taxon>Tolypothrix</taxon>
    </lineage>
</organism>
<evidence type="ECO:0000313" key="1">
    <source>
        <dbReference type="EMBL" id="BAY99907.1"/>
    </source>
</evidence>
<gene>
    <name evidence="1" type="ORF">NIES37_38900</name>
</gene>
<dbReference type="KEGG" id="ttq:NIES37_38900"/>
<reference evidence="1 2" key="1">
    <citation type="submission" date="2017-06" db="EMBL/GenBank/DDBJ databases">
        <title>Genome sequencing of cyanobaciteial culture collection at National Institute for Environmental Studies (NIES).</title>
        <authorList>
            <person name="Hirose Y."/>
            <person name="Shimura Y."/>
            <person name="Fujisawa T."/>
            <person name="Nakamura Y."/>
            <person name="Kawachi M."/>
        </authorList>
    </citation>
    <scope>NUCLEOTIDE SEQUENCE [LARGE SCALE GENOMIC DNA]</scope>
    <source>
        <strain evidence="1 2">NIES-37</strain>
    </source>
</reference>
<accession>A0A1Z4N2F7</accession>
<name>A0A1Z4N2F7_9CYAN</name>
<dbReference type="Proteomes" id="UP000218785">
    <property type="component" value="Chromosome"/>
</dbReference>
<proteinExistence type="predicted"/>